<name>A0A5B9PGD7_9BACT</name>
<sequence>MNIQQPHAAASASTSCPRSLRLALSSTFEIKYKPERGTLDNKALNRSRVFRCANIVSRMIG</sequence>
<protein>
    <submittedName>
        <fullName evidence="1">Uncharacterized protein</fullName>
    </submittedName>
</protein>
<dbReference type="EMBL" id="CP042912">
    <property type="protein sequence ID" value="QEG21951.1"/>
    <property type="molecule type" value="Genomic_DNA"/>
</dbReference>
<reference evidence="1 2" key="1">
    <citation type="submission" date="2019-08" db="EMBL/GenBank/DDBJ databases">
        <title>Deep-cultivation of Planctomycetes and their phenomic and genomic characterization uncovers novel biology.</title>
        <authorList>
            <person name="Wiegand S."/>
            <person name="Jogler M."/>
            <person name="Boedeker C."/>
            <person name="Pinto D."/>
            <person name="Vollmers J."/>
            <person name="Rivas-Marin E."/>
            <person name="Kohn T."/>
            <person name="Peeters S.H."/>
            <person name="Heuer A."/>
            <person name="Rast P."/>
            <person name="Oberbeckmann S."/>
            <person name="Bunk B."/>
            <person name="Jeske O."/>
            <person name="Meyerdierks A."/>
            <person name="Storesund J.E."/>
            <person name="Kallscheuer N."/>
            <person name="Luecker S."/>
            <person name="Lage O.M."/>
            <person name="Pohl T."/>
            <person name="Merkel B.J."/>
            <person name="Hornburger P."/>
            <person name="Mueller R.-W."/>
            <person name="Bruemmer F."/>
            <person name="Labrenz M."/>
            <person name="Spormann A.M."/>
            <person name="Op den Camp H."/>
            <person name="Overmann J."/>
            <person name="Amann R."/>
            <person name="Jetten M.S.M."/>
            <person name="Mascher T."/>
            <person name="Medema M.H."/>
            <person name="Devos D.P."/>
            <person name="Kaster A.-K."/>
            <person name="Ovreas L."/>
            <person name="Rohde M."/>
            <person name="Galperin M.Y."/>
            <person name="Jogler C."/>
        </authorList>
    </citation>
    <scope>NUCLEOTIDE SEQUENCE [LARGE SCALE GENOMIC DNA]</scope>
    <source>
        <strain evidence="1 2">FC18</strain>
    </source>
</reference>
<organism evidence="1 2">
    <name type="scientific">Mariniblastus fucicola</name>
    <dbReference type="NCBI Taxonomy" id="980251"/>
    <lineage>
        <taxon>Bacteria</taxon>
        <taxon>Pseudomonadati</taxon>
        <taxon>Planctomycetota</taxon>
        <taxon>Planctomycetia</taxon>
        <taxon>Pirellulales</taxon>
        <taxon>Pirellulaceae</taxon>
        <taxon>Mariniblastus</taxon>
    </lineage>
</organism>
<evidence type="ECO:0000313" key="1">
    <source>
        <dbReference type="EMBL" id="QEG21951.1"/>
    </source>
</evidence>
<proteinExistence type="predicted"/>
<gene>
    <name evidence="1" type="ORF">MFFC18_18120</name>
</gene>
<keyword evidence="2" id="KW-1185">Reference proteome</keyword>
<dbReference type="KEGG" id="mff:MFFC18_18120"/>
<dbReference type="Proteomes" id="UP000322214">
    <property type="component" value="Chromosome"/>
</dbReference>
<accession>A0A5B9PGD7</accession>
<dbReference type="AlphaFoldDB" id="A0A5B9PGD7"/>
<evidence type="ECO:0000313" key="2">
    <source>
        <dbReference type="Proteomes" id="UP000322214"/>
    </source>
</evidence>